<proteinExistence type="predicted"/>
<evidence type="ECO:0000313" key="1">
    <source>
        <dbReference type="EMBL" id="WTR73992.1"/>
    </source>
</evidence>
<gene>
    <name evidence="1" type="ORF">OG814_34250</name>
</gene>
<dbReference type="Proteomes" id="UP001622594">
    <property type="component" value="Chromosome"/>
</dbReference>
<sequence length="113" mass="11972">MAEETDIDAVLRAADRAQGPYHLQFPDGFDHHRALARVQALTERLRADFDCPCVVDTGVQDASFHATVAVPAEATAAGEQITMRLTNPGDFAVVAAEQPGCPVDPDEAEASGP</sequence>
<organism evidence="1 2">
    <name type="scientific">Streptomyces zaomyceticus</name>
    <dbReference type="NCBI Taxonomy" id="68286"/>
    <lineage>
        <taxon>Bacteria</taxon>
        <taxon>Bacillati</taxon>
        <taxon>Actinomycetota</taxon>
        <taxon>Actinomycetes</taxon>
        <taxon>Kitasatosporales</taxon>
        <taxon>Streptomycetaceae</taxon>
        <taxon>Streptomyces</taxon>
    </lineage>
</organism>
<name>A0ABZ1LHL7_9ACTN</name>
<protein>
    <submittedName>
        <fullName evidence="1">Uncharacterized protein</fullName>
    </submittedName>
</protein>
<evidence type="ECO:0000313" key="2">
    <source>
        <dbReference type="Proteomes" id="UP001622594"/>
    </source>
</evidence>
<keyword evidence="2" id="KW-1185">Reference proteome</keyword>
<dbReference type="RefSeq" id="WP_398166624.1">
    <property type="nucleotide sequence ID" value="NZ_CP108188.1"/>
</dbReference>
<reference evidence="1 2" key="1">
    <citation type="submission" date="2022-10" db="EMBL/GenBank/DDBJ databases">
        <title>The complete genomes of actinobacterial strains from the NBC collection.</title>
        <authorList>
            <person name="Joergensen T.S."/>
            <person name="Alvarez Arevalo M."/>
            <person name="Sterndorff E.B."/>
            <person name="Faurdal D."/>
            <person name="Vuksanovic O."/>
            <person name="Mourched A.-S."/>
            <person name="Charusanti P."/>
            <person name="Shaw S."/>
            <person name="Blin K."/>
            <person name="Weber T."/>
        </authorList>
    </citation>
    <scope>NUCLEOTIDE SEQUENCE [LARGE SCALE GENOMIC DNA]</scope>
    <source>
        <strain evidence="1 2">NBC_00123</strain>
    </source>
</reference>
<dbReference type="EMBL" id="CP108188">
    <property type="protein sequence ID" value="WTR73992.1"/>
    <property type="molecule type" value="Genomic_DNA"/>
</dbReference>
<accession>A0ABZ1LHL7</accession>